<evidence type="ECO:0000259" key="1">
    <source>
        <dbReference type="Pfam" id="PF00535"/>
    </source>
</evidence>
<organism evidence="2 3">
    <name type="scientific">Marinobacterium lutimaris</name>
    <dbReference type="NCBI Taxonomy" id="568106"/>
    <lineage>
        <taxon>Bacteria</taxon>
        <taxon>Pseudomonadati</taxon>
        <taxon>Pseudomonadota</taxon>
        <taxon>Gammaproteobacteria</taxon>
        <taxon>Oceanospirillales</taxon>
        <taxon>Oceanospirillaceae</taxon>
        <taxon>Marinobacterium</taxon>
    </lineage>
</organism>
<sequence>MRFAILIPVYDHEEAIGPTLRSVLAFGYPVLLVDDGSDAPCRDVLQALEREHRAQVSLLRLEQNSGKGAAVKAGLTALESQGFTHAVQVDADGQHDIERLPNLVSSAEQSPEALITGYPEYDDSVPRSRYLARYLTHVWVWINTLSLQIKDSMCGFRVYPVAQVNLVLDGANTGDRMEFDTQVLVHWCWSARPIINEPVRVHYPLDGVSHFRLFRDNVLISAMHARLFFGMLWRLPRLLGRRLAGG</sequence>
<dbReference type="Proteomes" id="UP000236745">
    <property type="component" value="Unassembled WGS sequence"/>
</dbReference>
<dbReference type="InterPro" id="IPR029044">
    <property type="entry name" value="Nucleotide-diphossugar_trans"/>
</dbReference>
<dbReference type="AlphaFoldDB" id="A0A1H5TBI8"/>
<dbReference type="Pfam" id="PF00535">
    <property type="entry name" value="Glycos_transf_2"/>
    <property type="match status" value="1"/>
</dbReference>
<accession>A0A1H5TBI8</accession>
<keyword evidence="2" id="KW-0808">Transferase</keyword>
<name>A0A1H5TBI8_9GAMM</name>
<evidence type="ECO:0000313" key="2">
    <source>
        <dbReference type="EMBL" id="SEF60124.1"/>
    </source>
</evidence>
<proteinExistence type="predicted"/>
<feature type="domain" description="Glycosyltransferase 2-like" evidence="1">
    <location>
        <begin position="5"/>
        <end position="131"/>
    </location>
</feature>
<dbReference type="PANTHER" id="PTHR10859">
    <property type="entry name" value="GLYCOSYL TRANSFERASE"/>
    <property type="match status" value="1"/>
</dbReference>
<dbReference type="Gene3D" id="3.90.550.10">
    <property type="entry name" value="Spore Coat Polysaccharide Biosynthesis Protein SpsA, Chain A"/>
    <property type="match status" value="1"/>
</dbReference>
<dbReference type="SUPFAM" id="SSF53448">
    <property type="entry name" value="Nucleotide-diphospho-sugar transferases"/>
    <property type="match status" value="1"/>
</dbReference>
<reference evidence="2 3" key="1">
    <citation type="submission" date="2016-10" db="EMBL/GenBank/DDBJ databases">
        <authorList>
            <person name="de Groot N.N."/>
        </authorList>
    </citation>
    <scope>NUCLEOTIDE SEQUENCE [LARGE SCALE GENOMIC DNA]</scope>
    <source>
        <strain evidence="2 3">DSM 22012</strain>
    </source>
</reference>
<dbReference type="GO" id="GO:0016740">
    <property type="term" value="F:transferase activity"/>
    <property type="evidence" value="ECO:0007669"/>
    <property type="project" value="UniProtKB-KW"/>
</dbReference>
<dbReference type="InterPro" id="IPR001173">
    <property type="entry name" value="Glyco_trans_2-like"/>
</dbReference>
<keyword evidence="3" id="KW-1185">Reference proteome</keyword>
<protein>
    <submittedName>
        <fullName evidence="2">Glycosyltransferase involved in cell wall bisynthesis</fullName>
    </submittedName>
</protein>
<gene>
    <name evidence="2" type="ORF">SAMN05444390_10129</name>
</gene>
<dbReference type="PANTHER" id="PTHR10859:SF91">
    <property type="entry name" value="DOLICHYL-PHOSPHATE BETA-GLUCOSYLTRANSFERASE"/>
    <property type="match status" value="1"/>
</dbReference>
<dbReference type="EMBL" id="FNVQ01000001">
    <property type="protein sequence ID" value="SEF60124.1"/>
    <property type="molecule type" value="Genomic_DNA"/>
</dbReference>
<dbReference type="CDD" id="cd04179">
    <property type="entry name" value="DPM_DPG-synthase_like"/>
    <property type="match status" value="1"/>
</dbReference>
<dbReference type="GO" id="GO:0006487">
    <property type="term" value="P:protein N-linked glycosylation"/>
    <property type="evidence" value="ECO:0007669"/>
    <property type="project" value="TreeGrafter"/>
</dbReference>
<evidence type="ECO:0000313" key="3">
    <source>
        <dbReference type="Proteomes" id="UP000236745"/>
    </source>
</evidence>